<proteinExistence type="predicted"/>
<evidence type="ECO:0000313" key="1">
    <source>
        <dbReference type="EMBL" id="KAJ1115215.1"/>
    </source>
</evidence>
<protein>
    <submittedName>
        <fullName evidence="1">Uncharacterized protein</fullName>
    </submittedName>
</protein>
<sequence length="113" mass="13038">MIRDARNPWKHSYFRVRGVPLSSDGARSVLVRDAVYGGLHLGFRESFLPLHDSRRAEPVETQLLPGPRRPFKLRRCSLCIFARRRLRRVGPQLRTWNTYVSTAAATYAIFNAL</sequence>
<keyword evidence="2" id="KW-1185">Reference proteome</keyword>
<dbReference type="AlphaFoldDB" id="A0AAV7NGP5"/>
<evidence type="ECO:0000313" key="2">
    <source>
        <dbReference type="Proteomes" id="UP001066276"/>
    </source>
</evidence>
<dbReference type="EMBL" id="JANPWB010000012">
    <property type="protein sequence ID" value="KAJ1115215.1"/>
    <property type="molecule type" value="Genomic_DNA"/>
</dbReference>
<gene>
    <name evidence="1" type="ORF">NDU88_003441</name>
</gene>
<name>A0AAV7NGP5_PLEWA</name>
<accession>A0AAV7NGP5</accession>
<comment type="caution">
    <text evidence="1">The sequence shown here is derived from an EMBL/GenBank/DDBJ whole genome shotgun (WGS) entry which is preliminary data.</text>
</comment>
<dbReference type="Proteomes" id="UP001066276">
    <property type="component" value="Chromosome 8"/>
</dbReference>
<reference evidence="1" key="1">
    <citation type="journal article" date="2022" name="bioRxiv">
        <title>Sequencing and chromosome-scale assembly of the giantPleurodeles waltlgenome.</title>
        <authorList>
            <person name="Brown T."/>
            <person name="Elewa A."/>
            <person name="Iarovenko S."/>
            <person name="Subramanian E."/>
            <person name="Araus A.J."/>
            <person name="Petzold A."/>
            <person name="Susuki M."/>
            <person name="Suzuki K.-i.T."/>
            <person name="Hayashi T."/>
            <person name="Toyoda A."/>
            <person name="Oliveira C."/>
            <person name="Osipova E."/>
            <person name="Leigh N.D."/>
            <person name="Simon A."/>
            <person name="Yun M.H."/>
        </authorList>
    </citation>
    <scope>NUCLEOTIDE SEQUENCE</scope>
    <source>
        <strain evidence="1">20211129_DDA</strain>
        <tissue evidence="1">Liver</tissue>
    </source>
</reference>
<organism evidence="1 2">
    <name type="scientific">Pleurodeles waltl</name>
    <name type="common">Iberian ribbed newt</name>
    <dbReference type="NCBI Taxonomy" id="8319"/>
    <lineage>
        <taxon>Eukaryota</taxon>
        <taxon>Metazoa</taxon>
        <taxon>Chordata</taxon>
        <taxon>Craniata</taxon>
        <taxon>Vertebrata</taxon>
        <taxon>Euteleostomi</taxon>
        <taxon>Amphibia</taxon>
        <taxon>Batrachia</taxon>
        <taxon>Caudata</taxon>
        <taxon>Salamandroidea</taxon>
        <taxon>Salamandridae</taxon>
        <taxon>Pleurodelinae</taxon>
        <taxon>Pleurodeles</taxon>
    </lineage>
</organism>